<name>A0ABV6M7X1_9ACTN</name>
<comment type="caution">
    <text evidence="1">The sequence shown here is derived from an EMBL/GenBank/DDBJ whole genome shotgun (WGS) entry which is preliminary data.</text>
</comment>
<organism evidence="1 2">
    <name type="scientific">Phytohabitans kaempferiae</name>
    <dbReference type="NCBI Taxonomy" id="1620943"/>
    <lineage>
        <taxon>Bacteria</taxon>
        <taxon>Bacillati</taxon>
        <taxon>Actinomycetota</taxon>
        <taxon>Actinomycetes</taxon>
        <taxon>Micromonosporales</taxon>
        <taxon>Micromonosporaceae</taxon>
    </lineage>
</organism>
<reference evidence="1 2" key="1">
    <citation type="submission" date="2024-09" db="EMBL/GenBank/DDBJ databases">
        <authorList>
            <person name="Sun Q."/>
            <person name="Mori K."/>
        </authorList>
    </citation>
    <scope>NUCLEOTIDE SEQUENCE [LARGE SCALE GENOMIC DNA]</scope>
    <source>
        <strain evidence="1 2">TBRC 3947</strain>
    </source>
</reference>
<proteinExistence type="predicted"/>
<accession>A0ABV6M7X1</accession>
<keyword evidence="2" id="KW-1185">Reference proteome</keyword>
<dbReference type="RefSeq" id="WP_377254140.1">
    <property type="nucleotide sequence ID" value="NZ_JBHLUH010000052.1"/>
</dbReference>
<sequence>MAGSRRPPLGSRLDVGEQSAASLGADEVAAHGEALDARGVGDVAQWVGVRQYQVSDLAPLDRALIAAAEVAGGIEGGARTPRGASTK</sequence>
<protein>
    <submittedName>
        <fullName evidence="1">Uncharacterized protein</fullName>
    </submittedName>
</protein>
<evidence type="ECO:0000313" key="1">
    <source>
        <dbReference type="EMBL" id="MFC0530815.1"/>
    </source>
</evidence>
<evidence type="ECO:0000313" key="2">
    <source>
        <dbReference type="Proteomes" id="UP001589867"/>
    </source>
</evidence>
<gene>
    <name evidence="1" type="ORF">ACFFIA_24430</name>
</gene>
<dbReference type="EMBL" id="JBHLUH010000052">
    <property type="protein sequence ID" value="MFC0530815.1"/>
    <property type="molecule type" value="Genomic_DNA"/>
</dbReference>
<dbReference type="Proteomes" id="UP001589867">
    <property type="component" value="Unassembled WGS sequence"/>
</dbReference>